<dbReference type="AlphaFoldDB" id="A0ABD2ATB1"/>
<sequence>MEEETLRLWERYKNAKKQKNHRGNIAITQTRNSYILNFSQSYPKTMSEIPRIREESHTFSIREPINIVLQFNGCNISVSTFTRVCRHANYIDRVKNLHQAITNEERYRTNELMENQRFEIDEFPLKSFCEI</sequence>
<organism evidence="1 2">
    <name type="scientific">Vespula maculifrons</name>
    <name type="common">Eastern yellow jacket</name>
    <name type="synonym">Wasp</name>
    <dbReference type="NCBI Taxonomy" id="7453"/>
    <lineage>
        <taxon>Eukaryota</taxon>
        <taxon>Metazoa</taxon>
        <taxon>Ecdysozoa</taxon>
        <taxon>Arthropoda</taxon>
        <taxon>Hexapoda</taxon>
        <taxon>Insecta</taxon>
        <taxon>Pterygota</taxon>
        <taxon>Neoptera</taxon>
        <taxon>Endopterygota</taxon>
        <taxon>Hymenoptera</taxon>
        <taxon>Apocrita</taxon>
        <taxon>Aculeata</taxon>
        <taxon>Vespoidea</taxon>
        <taxon>Vespidae</taxon>
        <taxon>Vespinae</taxon>
        <taxon>Vespula</taxon>
    </lineage>
</organism>
<protein>
    <recommendedName>
        <fullName evidence="3">SWIM-type domain-containing protein</fullName>
    </recommendedName>
</protein>
<accession>A0ABD2ATB1</accession>
<evidence type="ECO:0000313" key="1">
    <source>
        <dbReference type="EMBL" id="KAL2722900.1"/>
    </source>
</evidence>
<proteinExistence type="predicted"/>
<dbReference type="EMBL" id="JAYRBN010000115">
    <property type="protein sequence ID" value="KAL2722900.1"/>
    <property type="molecule type" value="Genomic_DNA"/>
</dbReference>
<evidence type="ECO:0000313" key="2">
    <source>
        <dbReference type="Proteomes" id="UP001607303"/>
    </source>
</evidence>
<dbReference type="Proteomes" id="UP001607303">
    <property type="component" value="Unassembled WGS sequence"/>
</dbReference>
<name>A0ABD2ATB1_VESMC</name>
<gene>
    <name evidence="1" type="ORF">V1477_019491</name>
</gene>
<reference evidence="1 2" key="1">
    <citation type="journal article" date="2024" name="Ann. Entomol. Soc. Am.">
        <title>Genomic analyses of the southern and eastern yellowjacket wasps (Hymenoptera: Vespidae) reveal evolutionary signatures of social life.</title>
        <authorList>
            <person name="Catto M.A."/>
            <person name="Caine P.B."/>
            <person name="Orr S.E."/>
            <person name="Hunt B.G."/>
            <person name="Goodisman M.A.D."/>
        </authorList>
    </citation>
    <scope>NUCLEOTIDE SEQUENCE [LARGE SCALE GENOMIC DNA]</scope>
    <source>
        <strain evidence="1">232</strain>
        <tissue evidence="1">Head and thorax</tissue>
    </source>
</reference>
<comment type="caution">
    <text evidence="1">The sequence shown here is derived from an EMBL/GenBank/DDBJ whole genome shotgun (WGS) entry which is preliminary data.</text>
</comment>
<evidence type="ECO:0008006" key="3">
    <source>
        <dbReference type="Google" id="ProtNLM"/>
    </source>
</evidence>
<keyword evidence="2" id="KW-1185">Reference proteome</keyword>